<reference evidence="9 10" key="1">
    <citation type="submission" date="2016-10" db="EMBL/GenBank/DDBJ databases">
        <authorList>
            <person name="de Groot N.N."/>
        </authorList>
    </citation>
    <scope>NUCLEOTIDE SEQUENCE [LARGE SCALE GENOMIC DNA]</scope>
    <source>
        <strain evidence="9 10">DSM 16077</strain>
    </source>
</reference>
<dbReference type="OrthoDB" id="1854250at2"/>
<dbReference type="RefSeq" id="WP_091764961.1">
    <property type="nucleotide sequence ID" value="NZ_FNHG01000001.1"/>
</dbReference>
<dbReference type="PANTHER" id="PTHR43620">
    <property type="entry name" value="GLYCEROPHOSPHORYL DIESTER PHOSPHODIESTERASE"/>
    <property type="match status" value="1"/>
</dbReference>
<dbReference type="InterPro" id="IPR030395">
    <property type="entry name" value="GP_PDE_dom"/>
</dbReference>
<dbReference type="GO" id="GO:0042597">
    <property type="term" value="C:periplasmic space"/>
    <property type="evidence" value="ECO:0007669"/>
    <property type="project" value="TreeGrafter"/>
</dbReference>
<dbReference type="InterPro" id="IPR017946">
    <property type="entry name" value="PLC-like_Pdiesterase_TIM-brl"/>
</dbReference>
<sequence length="330" mass="36087">MRYSIWALAISAGLAACAAPDTPGTHVWQTLSGEPPLVIAHRGANGELPEHTIEAYTLAIEQGADIIEPDLVLTSDGVFVVRHDRYLADSTDVADHPEFADRRRVEGGRDDWWVDDFTLAEIRTLRARQVRPGRPTEFDGLYLIPTFEEVLDLAAAHGVATEPEVKSPSQFIAAGLDPLPELVRILRLRGLDTADASIAVQCFEPDFLARLNGEIDTPLLMLVFQMQELEPDLDPLIPTVALEDMIAFADGVGPYKALLVDGEGNDTGFIARAHALGLPVHPWTFRDDDPVGDGADIETELRRIYDLGADAVFTDFPATAVRVRDAMATE</sequence>
<feature type="signal peptide" evidence="7">
    <location>
        <begin position="1"/>
        <end position="18"/>
    </location>
</feature>
<evidence type="ECO:0000256" key="6">
    <source>
        <dbReference type="ARBA" id="ARBA00047512"/>
    </source>
</evidence>
<evidence type="ECO:0000259" key="8">
    <source>
        <dbReference type="PROSITE" id="PS51704"/>
    </source>
</evidence>
<proteinExistence type="inferred from homology"/>
<feature type="chain" id="PRO_5011684288" description="glycerophosphodiester phosphodiesterase" evidence="7">
    <location>
        <begin position="19"/>
        <end position="330"/>
    </location>
</feature>
<protein>
    <recommendedName>
        <fullName evidence="2">glycerophosphodiester phosphodiesterase</fullName>
        <ecNumber evidence="2">3.1.4.46</ecNumber>
    </recommendedName>
</protein>
<dbReference type="GO" id="GO:0006629">
    <property type="term" value="P:lipid metabolic process"/>
    <property type="evidence" value="ECO:0007669"/>
    <property type="project" value="InterPro"/>
</dbReference>
<evidence type="ECO:0000256" key="5">
    <source>
        <dbReference type="ARBA" id="ARBA00022801"/>
    </source>
</evidence>
<name>A0A1G9LEQ4_9PROT</name>
<dbReference type="SUPFAM" id="SSF51695">
    <property type="entry name" value="PLC-like phosphodiesterases"/>
    <property type="match status" value="1"/>
</dbReference>
<dbReference type="EC" id="3.1.4.46" evidence="2"/>
<comment type="catalytic activity">
    <reaction evidence="6">
        <text>a sn-glycero-3-phosphodiester + H2O = an alcohol + sn-glycerol 3-phosphate + H(+)</text>
        <dbReference type="Rhea" id="RHEA:12969"/>
        <dbReference type="ChEBI" id="CHEBI:15377"/>
        <dbReference type="ChEBI" id="CHEBI:15378"/>
        <dbReference type="ChEBI" id="CHEBI:30879"/>
        <dbReference type="ChEBI" id="CHEBI:57597"/>
        <dbReference type="ChEBI" id="CHEBI:83408"/>
        <dbReference type="EC" id="3.1.4.46"/>
    </reaction>
</comment>
<dbReference type="PROSITE" id="PS51704">
    <property type="entry name" value="GP_PDE"/>
    <property type="match status" value="1"/>
</dbReference>
<comment type="similarity">
    <text evidence="1">Belongs to the glycerophosphoryl diester phosphodiesterase family.</text>
</comment>
<evidence type="ECO:0000256" key="1">
    <source>
        <dbReference type="ARBA" id="ARBA00007277"/>
    </source>
</evidence>
<evidence type="ECO:0000313" key="9">
    <source>
        <dbReference type="EMBL" id="SDL60247.1"/>
    </source>
</evidence>
<organism evidence="9 10">
    <name type="scientific">Maricaulis salignorans</name>
    <dbReference type="NCBI Taxonomy" id="144026"/>
    <lineage>
        <taxon>Bacteria</taxon>
        <taxon>Pseudomonadati</taxon>
        <taxon>Pseudomonadota</taxon>
        <taxon>Alphaproteobacteria</taxon>
        <taxon>Maricaulales</taxon>
        <taxon>Maricaulaceae</taxon>
        <taxon>Maricaulis</taxon>
    </lineage>
</organism>
<evidence type="ECO:0000256" key="7">
    <source>
        <dbReference type="SAM" id="SignalP"/>
    </source>
</evidence>
<dbReference type="PROSITE" id="PS51257">
    <property type="entry name" value="PROKAR_LIPOPROTEIN"/>
    <property type="match status" value="1"/>
</dbReference>
<evidence type="ECO:0000256" key="3">
    <source>
        <dbReference type="ARBA" id="ARBA00022729"/>
    </source>
</evidence>
<dbReference type="GO" id="GO:0008889">
    <property type="term" value="F:glycerophosphodiester phosphodiesterase activity"/>
    <property type="evidence" value="ECO:0007669"/>
    <property type="project" value="UniProtKB-EC"/>
</dbReference>
<keyword evidence="4" id="KW-0319">Glycerol metabolism</keyword>
<dbReference type="PANTHER" id="PTHR43620:SF7">
    <property type="entry name" value="GLYCEROPHOSPHODIESTER PHOSPHODIESTERASE GDPD5-RELATED"/>
    <property type="match status" value="1"/>
</dbReference>
<dbReference type="STRING" id="144026.SAMN04488568_10125"/>
<feature type="domain" description="GP-PDE" evidence="8">
    <location>
        <begin position="36"/>
        <end position="324"/>
    </location>
</feature>
<keyword evidence="5" id="KW-0378">Hydrolase</keyword>
<dbReference type="EMBL" id="FNHG01000001">
    <property type="protein sequence ID" value="SDL60247.1"/>
    <property type="molecule type" value="Genomic_DNA"/>
</dbReference>
<dbReference type="Pfam" id="PF03009">
    <property type="entry name" value="GDPD"/>
    <property type="match status" value="1"/>
</dbReference>
<gene>
    <name evidence="9" type="ORF">SAMN04488568_10125</name>
</gene>
<accession>A0A1G9LEQ4</accession>
<dbReference type="Gene3D" id="3.20.20.190">
    <property type="entry name" value="Phosphatidylinositol (PI) phosphodiesterase"/>
    <property type="match status" value="1"/>
</dbReference>
<keyword evidence="3 7" id="KW-0732">Signal</keyword>
<keyword evidence="10" id="KW-1185">Reference proteome</keyword>
<evidence type="ECO:0000256" key="4">
    <source>
        <dbReference type="ARBA" id="ARBA00022798"/>
    </source>
</evidence>
<dbReference type="AlphaFoldDB" id="A0A1G9LEQ4"/>
<evidence type="ECO:0000313" key="10">
    <source>
        <dbReference type="Proteomes" id="UP000199759"/>
    </source>
</evidence>
<evidence type="ECO:0000256" key="2">
    <source>
        <dbReference type="ARBA" id="ARBA00012247"/>
    </source>
</evidence>
<dbReference type="Proteomes" id="UP000199759">
    <property type="component" value="Unassembled WGS sequence"/>
</dbReference>
<dbReference type="GO" id="GO:0006071">
    <property type="term" value="P:glycerol metabolic process"/>
    <property type="evidence" value="ECO:0007669"/>
    <property type="project" value="UniProtKB-KW"/>
</dbReference>